<protein>
    <submittedName>
        <fullName evidence="2">Uncharacterized protein</fullName>
    </submittedName>
</protein>
<feature type="compositionally biased region" description="Acidic residues" evidence="1">
    <location>
        <begin position="1"/>
        <end position="10"/>
    </location>
</feature>
<dbReference type="AlphaFoldDB" id="A0AAU9SCW7"/>
<dbReference type="Proteomes" id="UP000836841">
    <property type="component" value="Chromosome 4"/>
</dbReference>
<dbReference type="PANTHER" id="PTHR33622:SF10">
    <property type="entry name" value="MARKER FOR OXIDATIVE STRESS RESPONSE PROTEIN"/>
    <property type="match status" value="1"/>
</dbReference>
<evidence type="ECO:0000313" key="3">
    <source>
        <dbReference type="Proteomes" id="UP000836841"/>
    </source>
</evidence>
<proteinExistence type="predicted"/>
<organism evidence="2 3">
    <name type="scientific">Thlaspi arvense</name>
    <name type="common">Field penny-cress</name>
    <dbReference type="NCBI Taxonomy" id="13288"/>
    <lineage>
        <taxon>Eukaryota</taxon>
        <taxon>Viridiplantae</taxon>
        <taxon>Streptophyta</taxon>
        <taxon>Embryophyta</taxon>
        <taxon>Tracheophyta</taxon>
        <taxon>Spermatophyta</taxon>
        <taxon>Magnoliopsida</taxon>
        <taxon>eudicotyledons</taxon>
        <taxon>Gunneridae</taxon>
        <taxon>Pentapetalae</taxon>
        <taxon>rosids</taxon>
        <taxon>malvids</taxon>
        <taxon>Brassicales</taxon>
        <taxon>Brassicaceae</taxon>
        <taxon>Thlaspideae</taxon>
        <taxon>Thlaspi</taxon>
    </lineage>
</organism>
<gene>
    <name evidence="2" type="ORF">TAV2_LOCUS12600</name>
</gene>
<keyword evidence="3" id="KW-1185">Reference proteome</keyword>
<dbReference type="PANTHER" id="PTHR33622">
    <property type="entry name" value="OS03G0724500 PROTEIN"/>
    <property type="match status" value="1"/>
</dbReference>
<evidence type="ECO:0000313" key="2">
    <source>
        <dbReference type="EMBL" id="CAH2061580.1"/>
    </source>
</evidence>
<sequence length="84" mass="9665">MVVMEQEEMESQNIETENQATPAVAASCRKYASDDNATFLENMKGHFNEFVNSSMEEHKTCFKNTMDKILSQSSMMFERLKARS</sequence>
<evidence type="ECO:0000256" key="1">
    <source>
        <dbReference type="SAM" id="MobiDB-lite"/>
    </source>
</evidence>
<feature type="region of interest" description="Disordered" evidence="1">
    <location>
        <begin position="1"/>
        <end position="20"/>
    </location>
</feature>
<reference evidence="2 3" key="1">
    <citation type="submission" date="2022-03" db="EMBL/GenBank/DDBJ databases">
        <authorList>
            <person name="Nunn A."/>
            <person name="Chopra R."/>
            <person name="Nunn A."/>
            <person name="Contreras Garrido A."/>
        </authorList>
    </citation>
    <scope>NUCLEOTIDE SEQUENCE [LARGE SCALE GENOMIC DNA]</scope>
</reference>
<name>A0AAU9SCW7_THLAR</name>
<dbReference type="EMBL" id="OU466860">
    <property type="protein sequence ID" value="CAH2061580.1"/>
    <property type="molecule type" value="Genomic_DNA"/>
</dbReference>
<accession>A0AAU9SCW7</accession>
<feature type="compositionally biased region" description="Polar residues" evidence="1">
    <location>
        <begin position="11"/>
        <end position="20"/>
    </location>
</feature>